<evidence type="ECO:0008006" key="3">
    <source>
        <dbReference type="Google" id="ProtNLM"/>
    </source>
</evidence>
<comment type="caution">
    <text evidence="1">The sequence shown here is derived from an EMBL/GenBank/DDBJ whole genome shotgun (WGS) entry which is preliminary data.</text>
</comment>
<evidence type="ECO:0000313" key="2">
    <source>
        <dbReference type="Proteomes" id="UP000334990"/>
    </source>
</evidence>
<gene>
    <name evidence="1" type="ORF">Acor_14020</name>
</gene>
<proteinExistence type="predicted"/>
<keyword evidence="2" id="KW-1185">Reference proteome</keyword>
<dbReference type="EMBL" id="BLAD01000039">
    <property type="protein sequence ID" value="GER99338.1"/>
    <property type="molecule type" value="Genomic_DNA"/>
</dbReference>
<evidence type="ECO:0000313" key="1">
    <source>
        <dbReference type="EMBL" id="GER99338.1"/>
    </source>
</evidence>
<dbReference type="Proteomes" id="UP000334990">
    <property type="component" value="Unassembled WGS sequence"/>
</dbReference>
<protein>
    <recommendedName>
        <fullName evidence="3">DUF1579 domain-containing protein</fullName>
    </recommendedName>
</protein>
<dbReference type="AlphaFoldDB" id="A0A5M3VSZ1"/>
<name>A0A5M3VSZ1_9ACTN</name>
<accession>A0A5M3VSZ1</accession>
<organism evidence="1 2">
    <name type="scientific">Acrocarpospora corrugata</name>
    <dbReference type="NCBI Taxonomy" id="35763"/>
    <lineage>
        <taxon>Bacteria</taxon>
        <taxon>Bacillati</taxon>
        <taxon>Actinomycetota</taxon>
        <taxon>Actinomycetes</taxon>
        <taxon>Streptosporangiales</taxon>
        <taxon>Streptosporangiaceae</taxon>
        <taxon>Acrocarpospora</taxon>
    </lineage>
</organism>
<sequence length="163" mass="18622">MSVEAPYGLIMALSENNFDFLVGTWDVANRKLRERGVGCEDWDDIPATTEVRSFFDGGGNFDEIVFPGSRGATVRLYDAKTDLWSLHWMVNEGGMDPVPCVGRFEDDGVGRFYADEILEGRPTRVRFIWSAITLVSCRWEQAFSYDAGETWETNWFMDFTRTS</sequence>
<reference evidence="1 2" key="1">
    <citation type="submission" date="2019-10" db="EMBL/GenBank/DDBJ databases">
        <title>Whole genome shotgun sequence of Acrocarpospora corrugata NBRC 13972.</title>
        <authorList>
            <person name="Ichikawa N."/>
            <person name="Kimura A."/>
            <person name="Kitahashi Y."/>
            <person name="Komaki H."/>
            <person name="Oguchi A."/>
        </authorList>
    </citation>
    <scope>NUCLEOTIDE SEQUENCE [LARGE SCALE GENOMIC DNA]</scope>
    <source>
        <strain evidence="1 2">NBRC 13972</strain>
    </source>
</reference>